<dbReference type="InterPro" id="IPR050079">
    <property type="entry name" value="DEAD_box_RNA_helicase"/>
</dbReference>
<evidence type="ECO:0000313" key="11">
    <source>
        <dbReference type="EMBL" id="KAG5166967.1"/>
    </source>
</evidence>
<dbReference type="PROSITE" id="PS51194">
    <property type="entry name" value="HELICASE_CTER"/>
    <property type="match status" value="1"/>
</dbReference>
<evidence type="ECO:0000256" key="5">
    <source>
        <dbReference type="ARBA" id="ARBA00022840"/>
    </source>
</evidence>
<dbReference type="InterPro" id="IPR027417">
    <property type="entry name" value="P-loop_NTPase"/>
</dbReference>
<evidence type="ECO:0000256" key="7">
    <source>
        <dbReference type="ARBA" id="ARBA00047984"/>
    </source>
</evidence>
<dbReference type="GO" id="GO:0005829">
    <property type="term" value="C:cytosol"/>
    <property type="evidence" value="ECO:0007669"/>
    <property type="project" value="TreeGrafter"/>
</dbReference>
<dbReference type="GO" id="GO:0003723">
    <property type="term" value="F:RNA binding"/>
    <property type="evidence" value="ECO:0007669"/>
    <property type="project" value="UniProtKB-KW"/>
</dbReference>
<keyword evidence="3" id="KW-0378">Hydrolase</keyword>
<proteinExistence type="predicted"/>
<keyword evidence="4" id="KW-0347">Helicase</keyword>
<keyword evidence="6" id="KW-0694">RNA-binding</keyword>
<reference evidence="11" key="1">
    <citation type="submission" date="2021-02" db="EMBL/GenBank/DDBJ databases">
        <title>Psilocybe cubensis genome.</title>
        <authorList>
            <person name="Mckernan K.J."/>
            <person name="Crawford S."/>
            <person name="Trippe A."/>
            <person name="Kane L.T."/>
            <person name="Mclaughlin S."/>
        </authorList>
    </citation>
    <scope>NUCLEOTIDE SEQUENCE [LARGE SCALE GENOMIC DNA]</scope>
    <source>
        <strain evidence="11">MGC-MH-2018</strain>
    </source>
</reference>
<feature type="region of interest" description="Disordered" evidence="8">
    <location>
        <begin position="709"/>
        <end position="734"/>
    </location>
</feature>
<feature type="domain" description="Helicase ATP-binding" evidence="9">
    <location>
        <begin position="271"/>
        <end position="600"/>
    </location>
</feature>
<comment type="caution">
    <text evidence="11">The sequence shown here is derived from an EMBL/GenBank/DDBJ whole genome shotgun (WGS) entry which is preliminary data.</text>
</comment>
<evidence type="ECO:0000259" key="9">
    <source>
        <dbReference type="PROSITE" id="PS51192"/>
    </source>
</evidence>
<dbReference type="EMBL" id="JAFIQS010000007">
    <property type="protein sequence ID" value="KAG5166967.1"/>
    <property type="molecule type" value="Genomic_DNA"/>
</dbReference>
<dbReference type="Pfam" id="PF00271">
    <property type="entry name" value="Helicase_C"/>
    <property type="match status" value="1"/>
</dbReference>
<feature type="domain" description="Helicase C-terminal" evidence="10">
    <location>
        <begin position="648"/>
        <end position="809"/>
    </location>
</feature>
<evidence type="ECO:0000256" key="6">
    <source>
        <dbReference type="ARBA" id="ARBA00022884"/>
    </source>
</evidence>
<dbReference type="SMART" id="SM00490">
    <property type="entry name" value="HELICc"/>
    <property type="match status" value="1"/>
</dbReference>
<dbReference type="PROSITE" id="PS51192">
    <property type="entry name" value="HELICASE_ATP_BIND_1"/>
    <property type="match status" value="1"/>
</dbReference>
<feature type="compositionally biased region" description="Gly residues" evidence="8">
    <location>
        <begin position="26"/>
        <end position="35"/>
    </location>
</feature>
<gene>
    <name evidence="11" type="ORF">JR316_007304</name>
</gene>
<feature type="region of interest" description="Disordered" evidence="8">
    <location>
        <begin position="458"/>
        <end position="496"/>
    </location>
</feature>
<organism evidence="11">
    <name type="scientific">Psilocybe cubensis</name>
    <name type="common">Psychedelic mushroom</name>
    <name type="synonym">Stropharia cubensis</name>
    <dbReference type="NCBI Taxonomy" id="181762"/>
    <lineage>
        <taxon>Eukaryota</taxon>
        <taxon>Fungi</taxon>
        <taxon>Dikarya</taxon>
        <taxon>Basidiomycota</taxon>
        <taxon>Agaricomycotina</taxon>
        <taxon>Agaricomycetes</taxon>
        <taxon>Agaricomycetidae</taxon>
        <taxon>Agaricales</taxon>
        <taxon>Agaricineae</taxon>
        <taxon>Strophariaceae</taxon>
        <taxon>Psilocybe</taxon>
    </lineage>
</organism>
<evidence type="ECO:0000256" key="2">
    <source>
        <dbReference type="ARBA" id="ARBA00022741"/>
    </source>
</evidence>
<dbReference type="PANTHER" id="PTHR47959">
    <property type="entry name" value="ATP-DEPENDENT RNA HELICASE RHLE-RELATED"/>
    <property type="match status" value="1"/>
</dbReference>
<comment type="catalytic activity">
    <reaction evidence="7">
        <text>ATP + H2O = ADP + phosphate + H(+)</text>
        <dbReference type="Rhea" id="RHEA:13065"/>
        <dbReference type="ChEBI" id="CHEBI:15377"/>
        <dbReference type="ChEBI" id="CHEBI:15378"/>
        <dbReference type="ChEBI" id="CHEBI:30616"/>
        <dbReference type="ChEBI" id="CHEBI:43474"/>
        <dbReference type="ChEBI" id="CHEBI:456216"/>
        <dbReference type="EC" id="3.6.4.13"/>
    </reaction>
</comment>
<accession>A0A8H8CHW2</accession>
<evidence type="ECO:0000256" key="1">
    <source>
        <dbReference type="ARBA" id="ARBA00012552"/>
    </source>
</evidence>
<dbReference type="SUPFAM" id="SSF52540">
    <property type="entry name" value="P-loop containing nucleoside triphosphate hydrolases"/>
    <property type="match status" value="1"/>
</dbReference>
<keyword evidence="5" id="KW-0067">ATP-binding</keyword>
<protein>
    <recommendedName>
        <fullName evidence="1">RNA helicase</fullName>
        <ecNumber evidence="1">3.6.4.13</ecNumber>
    </recommendedName>
</protein>
<evidence type="ECO:0000256" key="4">
    <source>
        <dbReference type="ARBA" id="ARBA00022806"/>
    </source>
</evidence>
<dbReference type="AlphaFoldDB" id="A0A8H8CHW2"/>
<name>A0A8H8CHW2_PSICU</name>
<dbReference type="GO" id="GO:0003724">
    <property type="term" value="F:RNA helicase activity"/>
    <property type="evidence" value="ECO:0007669"/>
    <property type="project" value="UniProtKB-EC"/>
</dbReference>
<dbReference type="SMART" id="SM00487">
    <property type="entry name" value="DEXDc"/>
    <property type="match status" value="1"/>
</dbReference>
<dbReference type="EC" id="3.6.4.13" evidence="1"/>
<dbReference type="OrthoDB" id="10256233at2759"/>
<evidence type="ECO:0000256" key="3">
    <source>
        <dbReference type="ARBA" id="ARBA00022801"/>
    </source>
</evidence>
<feature type="region of interest" description="Disordered" evidence="8">
    <location>
        <begin position="1"/>
        <end position="107"/>
    </location>
</feature>
<evidence type="ECO:0000256" key="8">
    <source>
        <dbReference type="SAM" id="MobiDB-lite"/>
    </source>
</evidence>
<feature type="region of interest" description="Disordered" evidence="8">
    <location>
        <begin position="141"/>
        <end position="164"/>
    </location>
</feature>
<dbReference type="Gene3D" id="3.40.50.300">
    <property type="entry name" value="P-loop containing nucleotide triphosphate hydrolases"/>
    <property type="match status" value="2"/>
</dbReference>
<dbReference type="PANTHER" id="PTHR47959:SF1">
    <property type="entry name" value="ATP-DEPENDENT RNA HELICASE DBPA"/>
    <property type="match status" value="1"/>
</dbReference>
<dbReference type="InterPro" id="IPR011545">
    <property type="entry name" value="DEAD/DEAH_box_helicase_dom"/>
</dbReference>
<feature type="compositionally biased region" description="Low complexity" evidence="8">
    <location>
        <begin position="716"/>
        <end position="734"/>
    </location>
</feature>
<dbReference type="Pfam" id="PF00270">
    <property type="entry name" value="DEAD"/>
    <property type="match status" value="1"/>
</dbReference>
<keyword evidence="2" id="KW-0547">Nucleotide-binding</keyword>
<dbReference type="GO" id="GO:0016787">
    <property type="term" value="F:hydrolase activity"/>
    <property type="evidence" value="ECO:0007669"/>
    <property type="project" value="UniProtKB-KW"/>
</dbReference>
<sequence length="809" mass="87959">MGGDRKGKDRRRSGGSMMLPPRPSVGDGGGKGKGGASASRNPGLAPVQTVSGRVGRETRTSTKSQFARDSAPHVGQQPRSEQWGRTIRKWDEDETSQRTFGKGKGRTISMASSIAPGRVFTAADADAGVNAFDLAADDKWKTDSSRGTLSRNRRSREYDEEDMDAEQPDYHVGLENEEEFFHPPGEVSNVKGAKATSASSSKSVAIATRFTSPPLIPGFISALEEMFGKDAKPTPVQGLSLSWVMDWVSKQANVKELQVVGEAGSQPWKAPTPPGGWREFLLAAETGSGKSIAYLLPMLQSLKQSEPSFVPYSPPKGAESKKKEYSPRAVVLAPTHELSRQLAGFAKDLCHFPDTRLKVVTVSRANVPSTVGSGVSTMPMEQWRESKRGESARKMTMMQGVVFDTHGKQVDAVSEEGAGEGRPRGHMEHGADVIVGTPMKLLEMVRGRGWDRITEQHQQQLELQDAAAKQSQDEDGESEQKQLRRGRDRIPHFGTWRPKSEMGLENVEWVIVDEADVLFDPDFQETTRLFLADVSAARGYPIPFSPHLLPPSPSSPSTVSSLSTTLAPVKYPFNLLLTSATIPTSLNTYLTQAHPSLLRLASPNLHKLPKTLQVEYVAWSGGNKFADILRRLKRVWAEDASSAHVHGKGQDMLSQVVIFCNRSSKAEELGEWLEDQSGNGGGVKGVVVVTGKGGRQRGNNKHLESFLRARGRKAANRSTSNESSSGSAPSEASPKVLITTSILSRGLDFSPNVKHVFIIDAPRNMVDFVHRAGRAGRAGMKGRVVVFGKMKGRGSKKGKEIRGRVAGLM</sequence>
<dbReference type="InterPro" id="IPR001650">
    <property type="entry name" value="Helicase_C-like"/>
</dbReference>
<dbReference type="InterPro" id="IPR014001">
    <property type="entry name" value="Helicase_ATP-bd"/>
</dbReference>
<evidence type="ECO:0000259" key="10">
    <source>
        <dbReference type="PROSITE" id="PS51194"/>
    </source>
</evidence>
<dbReference type="GO" id="GO:0005524">
    <property type="term" value="F:ATP binding"/>
    <property type="evidence" value="ECO:0007669"/>
    <property type="project" value="UniProtKB-KW"/>
</dbReference>